<proteinExistence type="predicted"/>
<keyword evidence="2" id="KW-1185">Reference proteome</keyword>
<protein>
    <submittedName>
        <fullName evidence="1">Uncharacterized protein</fullName>
    </submittedName>
</protein>
<dbReference type="AlphaFoldDB" id="A0AAD7N5A8"/>
<accession>A0AAD7N5A8</accession>
<evidence type="ECO:0000313" key="2">
    <source>
        <dbReference type="Proteomes" id="UP001215280"/>
    </source>
</evidence>
<name>A0AAD7N5A8_9AGAR</name>
<sequence>MLDIAIDHGPPPRCNGSLDHIRHLDGRSQVPSFKSRFPQCAVEYSWSTLRSNLSGNFHGRYDVCAFVAADMYLQMSVTEAVYPDYAVEKILLSGQSYMVIFYGKPRTDGIWSLTMYEAAQYLAPTASIVIH</sequence>
<dbReference type="Proteomes" id="UP001215280">
    <property type="component" value="Unassembled WGS sequence"/>
</dbReference>
<organism evidence="1 2">
    <name type="scientific">Mycena maculata</name>
    <dbReference type="NCBI Taxonomy" id="230809"/>
    <lineage>
        <taxon>Eukaryota</taxon>
        <taxon>Fungi</taxon>
        <taxon>Dikarya</taxon>
        <taxon>Basidiomycota</taxon>
        <taxon>Agaricomycotina</taxon>
        <taxon>Agaricomycetes</taxon>
        <taxon>Agaricomycetidae</taxon>
        <taxon>Agaricales</taxon>
        <taxon>Marasmiineae</taxon>
        <taxon>Mycenaceae</taxon>
        <taxon>Mycena</taxon>
    </lineage>
</organism>
<dbReference type="Gene3D" id="2.60.120.600">
    <property type="entry name" value="Domain of unknown function DUF1214, C-terminal domain"/>
    <property type="match status" value="1"/>
</dbReference>
<dbReference type="InterPro" id="IPR037049">
    <property type="entry name" value="DUF1214_C_sf"/>
</dbReference>
<evidence type="ECO:0000313" key="1">
    <source>
        <dbReference type="EMBL" id="KAJ7747179.1"/>
    </source>
</evidence>
<comment type="caution">
    <text evidence="1">The sequence shown here is derived from an EMBL/GenBank/DDBJ whole genome shotgun (WGS) entry which is preliminary data.</text>
</comment>
<dbReference type="EMBL" id="JARJLG010000095">
    <property type="protein sequence ID" value="KAJ7747179.1"/>
    <property type="molecule type" value="Genomic_DNA"/>
</dbReference>
<dbReference type="SUPFAM" id="SSF160935">
    <property type="entry name" value="VPA0735-like"/>
    <property type="match status" value="1"/>
</dbReference>
<gene>
    <name evidence="1" type="ORF">DFH07DRAFT_831340</name>
</gene>
<reference evidence="1" key="1">
    <citation type="submission" date="2023-03" db="EMBL/GenBank/DDBJ databases">
        <title>Massive genome expansion in bonnet fungi (Mycena s.s.) driven by repeated elements and novel gene families across ecological guilds.</title>
        <authorList>
            <consortium name="Lawrence Berkeley National Laboratory"/>
            <person name="Harder C.B."/>
            <person name="Miyauchi S."/>
            <person name="Viragh M."/>
            <person name="Kuo A."/>
            <person name="Thoen E."/>
            <person name="Andreopoulos B."/>
            <person name="Lu D."/>
            <person name="Skrede I."/>
            <person name="Drula E."/>
            <person name="Henrissat B."/>
            <person name="Morin E."/>
            <person name="Kohler A."/>
            <person name="Barry K."/>
            <person name="LaButti K."/>
            <person name="Morin E."/>
            <person name="Salamov A."/>
            <person name="Lipzen A."/>
            <person name="Mereny Z."/>
            <person name="Hegedus B."/>
            <person name="Baldrian P."/>
            <person name="Stursova M."/>
            <person name="Weitz H."/>
            <person name="Taylor A."/>
            <person name="Grigoriev I.V."/>
            <person name="Nagy L.G."/>
            <person name="Martin F."/>
            <person name="Kauserud H."/>
        </authorList>
    </citation>
    <scope>NUCLEOTIDE SEQUENCE</scope>
    <source>
        <strain evidence="1">CBHHK188m</strain>
    </source>
</reference>